<dbReference type="PANTHER" id="PTHR47637:SF1">
    <property type="entry name" value="CHAPERONE SURA"/>
    <property type="match status" value="1"/>
</dbReference>
<dbReference type="RefSeq" id="WP_304996345.1">
    <property type="nucleotide sequence ID" value="NZ_CP101717.1"/>
</dbReference>
<dbReference type="PROSITE" id="PS50198">
    <property type="entry name" value="PPIC_PPIASE_2"/>
    <property type="match status" value="2"/>
</dbReference>
<comment type="domain">
    <text evidence="7">The PPIase activity resides only in the second parvulin domain. The N-terminal region and the C-terminal tail are necessary and sufficient for the chaperone activity of SurA. The PPIase activity is dispensable for SurA to function as a chaperone. The N-terminal region and the C-terminal tail are also required for porin recognition.</text>
</comment>
<dbReference type="GO" id="GO:0042277">
    <property type="term" value="F:peptide binding"/>
    <property type="evidence" value="ECO:0007669"/>
    <property type="project" value="InterPro"/>
</dbReference>
<feature type="domain" description="PpiC" evidence="8">
    <location>
        <begin position="266"/>
        <end position="365"/>
    </location>
</feature>
<evidence type="ECO:0000256" key="5">
    <source>
        <dbReference type="ARBA" id="ARBA00023186"/>
    </source>
</evidence>
<reference evidence="9" key="1">
    <citation type="submission" date="2022-07" db="EMBL/GenBank/DDBJ databases">
        <title>Complete genome sequence of Salinispirillum sp. LH10-3-1 capable of multiple carbohydrate inversion isolated from a soda lake.</title>
        <authorList>
            <person name="Liu J."/>
            <person name="Zhai Y."/>
            <person name="Zhang H."/>
            <person name="Yang H."/>
            <person name="Qu J."/>
            <person name="Li J."/>
        </authorList>
    </citation>
    <scope>NUCLEOTIDE SEQUENCE</scope>
    <source>
        <strain evidence="9">LH 10-3-1</strain>
    </source>
</reference>
<feature type="domain" description="PpiC" evidence="8">
    <location>
        <begin position="170"/>
        <end position="257"/>
    </location>
</feature>
<dbReference type="PROSITE" id="PS01096">
    <property type="entry name" value="PPIC_PPIASE_1"/>
    <property type="match status" value="1"/>
</dbReference>
<dbReference type="InterPro" id="IPR050280">
    <property type="entry name" value="OMP_Chaperone_SurA"/>
</dbReference>
<feature type="signal peptide" evidence="7">
    <location>
        <begin position="1"/>
        <end position="19"/>
    </location>
</feature>
<dbReference type="Pfam" id="PF09312">
    <property type="entry name" value="SurA_N"/>
    <property type="match status" value="1"/>
</dbReference>
<keyword evidence="1 7" id="KW-0732">Signal</keyword>
<name>A0AB38YJ25_9GAMM</name>
<keyword evidence="2 7" id="KW-0677">Repeat</keyword>
<evidence type="ECO:0000256" key="6">
    <source>
        <dbReference type="ARBA" id="ARBA00023235"/>
    </source>
</evidence>
<feature type="chain" id="PRO_5044030856" description="Chaperone SurA" evidence="7">
    <location>
        <begin position="20"/>
        <end position="412"/>
    </location>
</feature>
<dbReference type="EC" id="5.2.1.8" evidence="7"/>
<dbReference type="EMBL" id="CP101717">
    <property type="protein sequence ID" value="WLD59054.1"/>
    <property type="molecule type" value="Genomic_DNA"/>
</dbReference>
<evidence type="ECO:0000256" key="1">
    <source>
        <dbReference type="ARBA" id="ARBA00022729"/>
    </source>
</evidence>
<dbReference type="GO" id="GO:0050821">
    <property type="term" value="P:protein stabilization"/>
    <property type="evidence" value="ECO:0007669"/>
    <property type="project" value="InterPro"/>
</dbReference>
<dbReference type="InterPro" id="IPR000297">
    <property type="entry name" value="PPIase_PpiC"/>
</dbReference>
<dbReference type="GO" id="GO:0006457">
    <property type="term" value="P:protein folding"/>
    <property type="evidence" value="ECO:0007669"/>
    <property type="project" value="UniProtKB-UniRule"/>
</dbReference>
<dbReference type="Pfam" id="PF13616">
    <property type="entry name" value="Rotamase_3"/>
    <property type="match status" value="1"/>
</dbReference>
<evidence type="ECO:0000256" key="7">
    <source>
        <dbReference type="HAMAP-Rule" id="MF_01183"/>
    </source>
</evidence>
<dbReference type="SUPFAM" id="SSF54534">
    <property type="entry name" value="FKBP-like"/>
    <property type="match status" value="2"/>
</dbReference>
<comment type="subcellular location">
    <subcellularLocation>
        <location evidence="7">Periplasm</location>
    </subcellularLocation>
    <text evidence="7">Is capable of associating with the outer membrane.</text>
</comment>
<dbReference type="GO" id="GO:0003755">
    <property type="term" value="F:peptidyl-prolyl cis-trans isomerase activity"/>
    <property type="evidence" value="ECO:0007669"/>
    <property type="project" value="UniProtKB-UniRule"/>
</dbReference>
<dbReference type="InterPro" id="IPR023058">
    <property type="entry name" value="PPIase_PpiC_CS"/>
</dbReference>
<evidence type="ECO:0000256" key="3">
    <source>
        <dbReference type="ARBA" id="ARBA00022764"/>
    </source>
</evidence>
<keyword evidence="3 7" id="KW-0574">Periplasm</keyword>
<dbReference type="GO" id="GO:0043165">
    <property type="term" value="P:Gram-negative-bacterium-type cell outer membrane assembly"/>
    <property type="evidence" value="ECO:0007669"/>
    <property type="project" value="InterPro"/>
</dbReference>
<dbReference type="InterPro" id="IPR046357">
    <property type="entry name" value="PPIase_dom_sf"/>
</dbReference>
<dbReference type="Gene3D" id="1.10.4030.10">
    <property type="entry name" value="Porin chaperone SurA, peptide-binding domain"/>
    <property type="match status" value="1"/>
</dbReference>
<evidence type="ECO:0000259" key="8">
    <source>
        <dbReference type="PROSITE" id="PS50198"/>
    </source>
</evidence>
<dbReference type="HAMAP" id="MF_01183">
    <property type="entry name" value="Chaperone_SurA"/>
    <property type="match status" value="1"/>
</dbReference>
<dbReference type="InterPro" id="IPR027304">
    <property type="entry name" value="Trigger_fact/SurA_dom_sf"/>
</dbReference>
<dbReference type="GO" id="GO:0051082">
    <property type="term" value="F:unfolded protein binding"/>
    <property type="evidence" value="ECO:0007669"/>
    <property type="project" value="UniProtKB-UniRule"/>
</dbReference>
<comment type="catalytic activity">
    <reaction evidence="7">
        <text>[protein]-peptidylproline (omega=180) = [protein]-peptidylproline (omega=0)</text>
        <dbReference type="Rhea" id="RHEA:16237"/>
        <dbReference type="Rhea" id="RHEA-COMP:10747"/>
        <dbReference type="Rhea" id="RHEA-COMP:10748"/>
        <dbReference type="ChEBI" id="CHEBI:83833"/>
        <dbReference type="ChEBI" id="CHEBI:83834"/>
        <dbReference type="EC" id="5.2.1.8"/>
    </reaction>
</comment>
<sequence precursor="true">MKRILTALCLVLLPVAVQAEKVLLDRIVAVVNNDVVLQSELDARVLDIQQRYRDNPAVLPPRSELANQILDALILEQVQVQKAAEAGITITDAALNNALTDIAARQGMDLLAFRNALAREGISYDNVRRQVRRDMLIRQAQQRFVARQIQVSDAEVNQYLQTQVSAALQDVEYRLQHLLIAHSDSTAEATARSIADTINSSAQTLQAAATGRTVQDLGWRRAESLPSLLREPVRGLSTGSARVFESPNGWHVVFMADQRGSATQAVTEYRTRHILVNETRGLSAAAAAEFAQDLYLQLTEEGADFADLAQRYSVDNSAQDGGNLGWNPAEVFVPEFADAVRSTPLNQYSAPFRTTFGWHILQVQDRRETDQTLTALREKARELLFDQKYSEALPRWQQEIKNSAYISLRNEP</sequence>
<keyword evidence="5 7" id="KW-0143">Chaperone</keyword>
<gene>
    <name evidence="7" type="primary">surA</name>
    <name evidence="9" type="ORF">NFC81_04520</name>
</gene>
<proteinExistence type="inferred from homology"/>
<dbReference type="PANTHER" id="PTHR47637">
    <property type="entry name" value="CHAPERONE SURA"/>
    <property type="match status" value="1"/>
</dbReference>
<accession>A0AB38YJ25</accession>
<dbReference type="AlphaFoldDB" id="A0AB38YJ25"/>
<dbReference type="InterPro" id="IPR015391">
    <property type="entry name" value="SurA_N"/>
</dbReference>
<comment type="function">
    <text evidence="7">Chaperone involved in the correct folding and assembly of outer membrane proteins. Recognizes specific patterns of aromatic residues and the orientation of their side chains, which are found more frequently in integral outer membrane proteins. May act in both early periplasmic and late outer membrane-associated steps of protein maturation.</text>
</comment>
<dbReference type="SUPFAM" id="SSF109998">
    <property type="entry name" value="Triger factor/SurA peptide-binding domain-like"/>
    <property type="match status" value="1"/>
</dbReference>
<evidence type="ECO:0000256" key="2">
    <source>
        <dbReference type="ARBA" id="ARBA00022737"/>
    </source>
</evidence>
<keyword evidence="4 7" id="KW-0697">Rotamase</keyword>
<dbReference type="GO" id="GO:0030288">
    <property type="term" value="C:outer membrane-bounded periplasmic space"/>
    <property type="evidence" value="ECO:0007669"/>
    <property type="project" value="InterPro"/>
</dbReference>
<protein>
    <recommendedName>
        <fullName evidence="7">Chaperone SurA</fullName>
    </recommendedName>
    <alternativeName>
        <fullName evidence="7">Peptidyl-prolyl cis-trans isomerase SurA</fullName>
        <shortName evidence="7">PPIase SurA</shortName>
        <ecNumber evidence="7">5.2.1.8</ecNumber>
    </alternativeName>
    <alternativeName>
        <fullName evidence="7">Rotamase SurA</fullName>
    </alternativeName>
</protein>
<dbReference type="Gene3D" id="3.10.50.40">
    <property type="match status" value="1"/>
</dbReference>
<organism evidence="9">
    <name type="scientific">Salinispirillum sp. LH 10-3-1</name>
    <dbReference type="NCBI Taxonomy" id="2952525"/>
    <lineage>
        <taxon>Bacteria</taxon>
        <taxon>Pseudomonadati</taxon>
        <taxon>Pseudomonadota</taxon>
        <taxon>Gammaproteobacteria</taxon>
        <taxon>Oceanospirillales</taxon>
        <taxon>Saccharospirillaceae</taxon>
        <taxon>Salinispirillum</taxon>
    </lineage>
</organism>
<keyword evidence="6 7" id="KW-0413">Isomerase</keyword>
<evidence type="ECO:0000256" key="4">
    <source>
        <dbReference type="ARBA" id="ARBA00023110"/>
    </source>
</evidence>
<dbReference type="InterPro" id="IPR023034">
    <property type="entry name" value="PPIase_SurA"/>
</dbReference>
<evidence type="ECO:0000313" key="9">
    <source>
        <dbReference type="EMBL" id="WLD59054.1"/>
    </source>
</evidence>